<dbReference type="EMBL" id="JWZT01000767">
    <property type="protein sequence ID" value="KII73571.1"/>
    <property type="molecule type" value="Genomic_DNA"/>
</dbReference>
<sequence length="506" mass="56364">MNRNSRIFCIKKARIGGGPIMVASKRCGRFCGEIGLGALKDRYYQKKMKAVPTSKFRHLKGQPSAKDQNYDGVIGSETRLESNICACNRKFIAVVLATTGAGVFTVLCRDKPGRVDKVFRCIGHSTEIVDLSFDRFNPNRIVSGSEDGTYLIWWIPDEGLVADLDQIQCQFRPSQKRVVQTEWHPSAANILIGINIDSINVLNVKSGEVVSSIDTSQTGDIIYNASLNYKATEIAASFRDKKIRVYDLRTGELKKEFFTHVGPKPIKVAWITQAFDEDYMITTGATKMSEREISLWKISDPEKPIVTEKCGPASAPLNIYYDNDTRVLAFYARGEYSIKFYELLGDTEPILYYLTFFQSPDAQRALAFGNKLSCNFNSNEIMHAVRVLSKSVEEVSIIVPRKSDTFQEDLYPDTIGEVPAISPEEYIEGADAEPVKVSLKDFLPPETTVFTNLVSVTQVSKQSDAKPTKGVSGGYSGGVNVADELSSLRSELEDLKERVIALERSQ</sequence>
<name>A0A0C2N1R3_THEKT</name>
<dbReference type="AlphaFoldDB" id="A0A0C2N1R3"/>
<dbReference type="SMART" id="SM00320">
    <property type="entry name" value="WD40"/>
    <property type="match status" value="2"/>
</dbReference>
<dbReference type="OMA" id="IWSINFN"/>
<dbReference type="GO" id="GO:0051015">
    <property type="term" value="F:actin filament binding"/>
    <property type="evidence" value="ECO:0007669"/>
    <property type="project" value="TreeGrafter"/>
</dbReference>
<dbReference type="InterPro" id="IPR015048">
    <property type="entry name" value="DUF1899"/>
</dbReference>
<comment type="caution">
    <text evidence="6">The sequence shown here is derived from an EMBL/GenBank/DDBJ whole genome shotgun (WGS) entry which is preliminary data.</text>
</comment>
<dbReference type="SMART" id="SM01166">
    <property type="entry name" value="DUF1899"/>
    <property type="match status" value="1"/>
</dbReference>
<dbReference type="SUPFAM" id="SSF101908">
    <property type="entry name" value="Putative isomerase YbhE"/>
    <property type="match status" value="1"/>
</dbReference>
<evidence type="ECO:0000259" key="5">
    <source>
        <dbReference type="SMART" id="SM01166"/>
    </source>
</evidence>
<dbReference type="InterPro" id="IPR015505">
    <property type="entry name" value="Coronin"/>
</dbReference>
<gene>
    <name evidence="6" type="ORF">RF11_12545</name>
</gene>
<dbReference type="PANTHER" id="PTHR10856:SF0">
    <property type="entry name" value="CORONIN"/>
    <property type="match status" value="1"/>
</dbReference>
<accession>A0A0C2N1R3</accession>
<dbReference type="SMART" id="SM01167">
    <property type="entry name" value="DUF1900"/>
    <property type="match status" value="1"/>
</dbReference>
<evidence type="ECO:0000313" key="7">
    <source>
        <dbReference type="Proteomes" id="UP000031668"/>
    </source>
</evidence>
<evidence type="ECO:0000256" key="3">
    <source>
        <dbReference type="PROSITE-ProRule" id="PRU00221"/>
    </source>
</evidence>
<feature type="repeat" description="WD" evidence="3">
    <location>
        <begin position="121"/>
        <end position="153"/>
    </location>
</feature>
<dbReference type="Gene3D" id="2.130.10.10">
    <property type="entry name" value="YVTN repeat-like/Quinoprotein amine dehydrogenase"/>
    <property type="match status" value="1"/>
</dbReference>
<keyword evidence="4" id="KW-0175">Coiled coil</keyword>
<dbReference type="PROSITE" id="PS50082">
    <property type="entry name" value="WD_REPEATS_2"/>
    <property type="match status" value="1"/>
</dbReference>
<proteinExistence type="predicted"/>
<dbReference type="PANTHER" id="PTHR10856">
    <property type="entry name" value="CORONIN"/>
    <property type="match status" value="1"/>
</dbReference>
<dbReference type="Pfam" id="PF16300">
    <property type="entry name" value="WD40_4"/>
    <property type="match status" value="1"/>
</dbReference>
<dbReference type="Proteomes" id="UP000031668">
    <property type="component" value="Unassembled WGS sequence"/>
</dbReference>
<keyword evidence="1 3" id="KW-0853">WD repeat</keyword>
<protein>
    <submittedName>
        <fullName evidence="6">Coronin-1A</fullName>
    </submittedName>
</protein>
<evidence type="ECO:0000256" key="1">
    <source>
        <dbReference type="ARBA" id="ARBA00022574"/>
    </source>
</evidence>
<keyword evidence="2" id="KW-0677">Repeat</keyword>
<evidence type="ECO:0000313" key="6">
    <source>
        <dbReference type="EMBL" id="KII73571.1"/>
    </source>
</evidence>
<feature type="domain" description="DUF1899" evidence="5">
    <location>
        <begin position="49"/>
        <end position="113"/>
    </location>
</feature>
<dbReference type="GO" id="GO:0007015">
    <property type="term" value="P:actin filament organization"/>
    <property type="evidence" value="ECO:0007669"/>
    <property type="project" value="TreeGrafter"/>
</dbReference>
<organism evidence="6 7">
    <name type="scientific">Thelohanellus kitauei</name>
    <name type="common">Myxosporean</name>
    <dbReference type="NCBI Taxonomy" id="669202"/>
    <lineage>
        <taxon>Eukaryota</taxon>
        <taxon>Metazoa</taxon>
        <taxon>Cnidaria</taxon>
        <taxon>Myxozoa</taxon>
        <taxon>Myxosporea</taxon>
        <taxon>Bivalvulida</taxon>
        <taxon>Platysporina</taxon>
        <taxon>Myxobolidae</taxon>
        <taxon>Thelohanellus</taxon>
    </lineage>
</organism>
<dbReference type="InterPro" id="IPR015943">
    <property type="entry name" value="WD40/YVTN_repeat-like_dom_sf"/>
</dbReference>
<feature type="coiled-coil region" evidence="4">
    <location>
        <begin position="478"/>
        <end position="505"/>
    </location>
</feature>
<evidence type="ECO:0000256" key="4">
    <source>
        <dbReference type="SAM" id="Coils"/>
    </source>
</evidence>
<dbReference type="InterPro" id="IPR001680">
    <property type="entry name" value="WD40_rpt"/>
</dbReference>
<dbReference type="Pfam" id="PF08953">
    <property type="entry name" value="DUF1899"/>
    <property type="match status" value="1"/>
</dbReference>
<reference evidence="6 7" key="1">
    <citation type="journal article" date="2014" name="Genome Biol. Evol.">
        <title>The genome of the myxosporean Thelohanellus kitauei shows adaptations to nutrient acquisition within its fish host.</title>
        <authorList>
            <person name="Yang Y."/>
            <person name="Xiong J."/>
            <person name="Zhou Z."/>
            <person name="Huo F."/>
            <person name="Miao W."/>
            <person name="Ran C."/>
            <person name="Liu Y."/>
            <person name="Zhang J."/>
            <person name="Feng J."/>
            <person name="Wang M."/>
            <person name="Wang M."/>
            <person name="Wang L."/>
            <person name="Yao B."/>
        </authorList>
    </citation>
    <scope>NUCLEOTIDE SEQUENCE [LARGE SCALE GENOMIC DNA]</scope>
    <source>
        <strain evidence="6">Wuqing</strain>
    </source>
</reference>
<dbReference type="OrthoDB" id="1850764at2759"/>
<keyword evidence="7" id="KW-1185">Reference proteome</keyword>
<evidence type="ECO:0000256" key="2">
    <source>
        <dbReference type="ARBA" id="ARBA00022737"/>
    </source>
</evidence>